<protein>
    <submittedName>
        <fullName evidence="1">Uncharacterized protein</fullName>
    </submittedName>
</protein>
<dbReference type="Proteomes" id="UP000626092">
    <property type="component" value="Unassembled WGS sequence"/>
</dbReference>
<gene>
    <name evidence="1" type="ORF">RHSIM_Rhsim04G0216500</name>
</gene>
<evidence type="ECO:0000313" key="2">
    <source>
        <dbReference type="Proteomes" id="UP000626092"/>
    </source>
</evidence>
<comment type="caution">
    <text evidence="1">The sequence shown here is derived from an EMBL/GenBank/DDBJ whole genome shotgun (WGS) entry which is preliminary data.</text>
</comment>
<proteinExistence type="predicted"/>
<dbReference type="PANTHER" id="PTHR16008">
    <property type="entry name" value="F-BOX ONLY PROTEIN 4"/>
    <property type="match status" value="1"/>
</dbReference>
<dbReference type="GO" id="GO:0031146">
    <property type="term" value="P:SCF-dependent proteasomal ubiquitin-dependent protein catabolic process"/>
    <property type="evidence" value="ECO:0007669"/>
    <property type="project" value="InterPro"/>
</dbReference>
<dbReference type="GO" id="GO:0019005">
    <property type="term" value="C:SCF ubiquitin ligase complex"/>
    <property type="evidence" value="ECO:0007669"/>
    <property type="project" value="TreeGrafter"/>
</dbReference>
<dbReference type="PANTHER" id="PTHR16008:SF4">
    <property type="entry name" value="F-BOX ONLY PROTEIN 4"/>
    <property type="match status" value="1"/>
</dbReference>
<dbReference type="GO" id="GO:0000209">
    <property type="term" value="P:protein polyubiquitination"/>
    <property type="evidence" value="ECO:0007669"/>
    <property type="project" value="TreeGrafter"/>
</dbReference>
<reference evidence="1" key="1">
    <citation type="submission" date="2019-11" db="EMBL/GenBank/DDBJ databases">
        <authorList>
            <person name="Liu Y."/>
            <person name="Hou J."/>
            <person name="Li T.-Q."/>
            <person name="Guan C.-H."/>
            <person name="Wu X."/>
            <person name="Wu H.-Z."/>
            <person name="Ling F."/>
            <person name="Zhang R."/>
            <person name="Shi X.-G."/>
            <person name="Ren J.-P."/>
            <person name="Chen E.-F."/>
            <person name="Sun J.-M."/>
        </authorList>
    </citation>
    <scope>NUCLEOTIDE SEQUENCE</scope>
    <source>
        <strain evidence="1">Adult_tree_wgs_1</strain>
        <tissue evidence="1">Leaves</tissue>
    </source>
</reference>
<dbReference type="EMBL" id="WJXA01000004">
    <property type="protein sequence ID" value="KAF7146344.1"/>
    <property type="molecule type" value="Genomic_DNA"/>
</dbReference>
<keyword evidence="2" id="KW-1185">Reference proteome</keyword>
<dbReference type="InterPro" id="IPR039588">
    <property type="entry name" value="FBXO4"/>
</dbReference>
<sequence length="683" mass="77254">MNQSEEVLQNSIPQDIALKIASSLQARNPAIVSFRGWRDCYIDKHKEMDCIATDVVQQFSCTESIHVGQYLSAIKGMCLMELGFGDVQMFFLKPKFSALINLIGLHYCISWLGVPQLPDRGIQCFVKAKVTRNLSFFYFHNLVLQWNTEIDLGSWISSGRGTDGWDTCCIACDKALDYMQTKYIETAYVGEALDTCKISEREVRVQRWKTGGYDFILRMDGYLFRTFSLADLALGNEEEVLGVLSRDPIVEGLCVQISVAKPVSTPRSGWRECYIDKHKDVDRFATDVVQQFSCTESIDVEQYLSAIEGMCLKGLGFKDVQMFFFKPNLSVLINLMGLHYCISWLGVPSATSVAKRLLQTADVVEALDSCKISEREVCVQRLKIPRGFCSYGYICRTFSLADIASGNEDRVLGLLRHRGPITEPYRLQISVVKPDTPRSANFPPGWRAMYIDKHNEMDCRATVVLNFVEHCSSSESIEVGHYLSAIEGLCSMQLGFEDVQMFLFKPKLSVLLNLIGLHYCIRWLGVPNSSSAPELGLVNLVNKLEWGPKFGNITWSHTEYWMGFDAEPSQSRIAAFSSSIVDQIFYLIDVPAEAIMEALDTGHISEREVCVQWWKLGRWFYGFRLRDESHSRTFSLLDIAMDKEDEVLGVLHRGAIHEVIRVQISVAKPVSTPWSVQSPPTQN</sequence>
<organism evidence="1 2">
    <name type="scientific">Rhododendron simsii</name>
    <name type="common">Sims's rhododendron</name>
    <dbReference type="NCBI Taxonomy" id="118357"/>
    <lineage>
        <taxon>Eukaryota</taxon>
        <taxon>Viridiplantae</taxon>
        <taxon>Streptophyta</taxon>
        <taxon>Embryophyta</taxon>
        <taxon>Tracheophyta</taxon>
        <taxon>Spermatophyta</taxon>
        <taxon>Magnoliopsida</taxon>
        <taxon>eudicotyledons</taxon>
        <taxon>Gunneridae</taxon>
        <taxon>Pentapetalae</taxon>
        <taxon>asterids</taxon>
        <taxon>Ericales</taxon>
        <taxon>Ericaceae</taxon>
        <taxon>Ericoideae</taxon>
        <taxon>Rhodoreae</taxon>
        <taxon>Rhododendron</taxon>
    </lineage>
</organism>
<dbReference type="OrthoDB" id="3219396at2759"/>
<name>A0A834H664_RHOSS</name>
<evidence type="ECO:0000313" key="1">
    <source>
        <dbReference type="EMBL" id="KAF7146344.1"/>
    </source>
</evidence>
<accession>A0A834H664</accession>
<dbReference type="AlphaFoldDB" id="A0A834H664"/>